<organism evidence="2 3">
    <name type="scientific">Oleoguttula mirabilis</name>
    <dbReference type="NCBI Taxonomy" id="1507867"/>
    <lineage>
        <taxon>Eukaryota</taxon>
        <taxon>Fungi</taxon>
        <taxon>Dikarya</taxon>
        <taxon>Ascomycota</taxon>
        <taxon>Pezizomycotina</taxon>
        <taxon>Dothideomycetes</taxon>
        <taxon>Dothideomycetidae</taxon>
        <taxon>Mycosphaerellales</taxon>
        <taxon>Teratosphaeriaceae</taxon>
        <taxon>Oleoguttula</taxon>
    </lineage>
</organism>
<dbReference type="EMBL" id="JAVFHQ010000095">
    <property type="protein sequence ID" value="KAK4539423.1"/>
    <property type="molecule type" value="Genomic_DNA"/>
</dbReference>
<dbReference type="SUPFAM" id="SSF52218">
    <property type="entry name" value="Flavoproteins"/>
    <property type="match status" value="1"/>
</dbReference>
<evidence type="ECO:0000313" key="2">
    <source>
        <dbReference type="EMBL" id="KAK4539423.1"/>
    </source>
</evidence>
<protein>
    <recommendedName>
        <fullName evidence="1">NADPH-dependent FMN reductase-like domain-containing protein</fullName>
    </recommendedName>
</protein>
<keyword evidence="3" id="KW-1185">Reference proteome</keyword>
<proteinExistence type="predicted"/>
<evidence type="ECO:0000259" key="1">
    <source>
        <dbReference type="Pfam" id="PF03358"/>
    </source>
</evidence>
<dbReference type="Pfam" id="PF03358">
    <property type="entry name" value="FMN_red"/>
    <property type="match status" value="1"/>
</dbReference>
<reference evidence="2 3" key="1">
    <citation type="submission" date="2021-11" db="EMBL/GenBank/DDBJ databases">
        <title>Black yeast isolated from Biological Soil Crust.</title>
        <authorList>
            <person name="Kurbessoian T."/>
        </authorList>
    </citation>
    <scope>NUCLEOTIDE SEQUENCE [LARGE SCALE GENOMIC DNA]</scope>
    <source>
        <strain evidence="2 3">CCFEE 5522</strain>
    </source>
</reference>
<dbReference type="InterPro" id="IPR005025">
    <property type="entry name" value="FMN_Rdtase-like_dom"/>
</dbReference>
<dbReference type="AlphaFoldDB" id="A0AAV9J488"/>
<feature type="domain" description="NADPH-dependent FMN reductase-like" evidence="1">
    <location>
        <begin position="1"/>
        <end position="117"/>
    </location>
</feature>
<gene>
    <name evidence="2" type="ORF">LTR36_010944</name>
</gene>
<dbReference type="Gene3D" id="3.40.50.360">
    <property type="match status" value="1"/>
</dbReference>
<dbReference type="InterPro" id="IPR029039">
    <property type="entry name" value="Flavoprotein-like_sf"/>
</dbReference>
<accession>A0AAV9J488</accession>
<evidence type="ECO:0000313" key="3">
    <source>
        <dbReference type="Proteomes" id="UP001324427"/>
    </source>
</evidence>
<dbReference type="Proteomes" id="UP001324427">
    <property type="component" value="Unassembled WGS sequence"/>
</dbReference>
<comment type="caution">
    <text evidence="2">The sequence shown here is derived from an EMBL/GenBank/DDBJ whole genome shotgun (WGS) entry which is preliminary data.</text>
</comment>
<sequence length="345" mass="36911">MHILGLCNGQLHGNSEILLKAALTEATAADPTITTAWIHVPSLVIPRNPAPLKSAMDVSMGTNKGQMSGAAPTTAEDVDDRQAALNAILDADAIIVASATYSHQPPGFLKVLMDRIGGPYLDVGFVRNARAKQAAGDPKFADFKYDARLLKPRALGFIMTGGSTTPDQFSMALPTMNLFFYCLHAKVVDQFLGKNFMDAGSVLLDPAVMERSRLLARNVVSQLGKEFDDAAYLGPSEPGACPYCHLSAIEFLHDGDNGVGCTTCGARGKLVVGETAAGGGKAQILPEWEEDSEWSCVTLKGKIKHGEDILSWGSRERGKMAAVEEEKAKWLGVEMPQVPLPSSRL</sequence>
<dbReference type="GO" id="GO:0016491">
    <property type="term" value="F:oxidoreductase activity"/>
    <property type="evidence" value="ECO:0007669"/>
    <property type="project" value="InterPro"/>
</dbReference>
<name>A0AAV9J488_9PEZI</name>